<name>A0ABR4JJD6_9EURO</name>
<evidence type="ECO:0000313" key="2">
    <source>
        <dbReference type="Proteomes" id="UP001610446"/>
    </source>
</evidence>
<gene>
    <name evidence="1" type="ORF">BJY01DRAFT_250699</name>
</gene>
<dbReference type="Gene3D" id="1.25.40.20">
    <property type="entry name" value="Ankyrin repeat-containing domain"/>
    <property type="match status" value="1"/>
</dbReference>
<protein>
    <recommendedName>
        <fullName evidence="3">Ankyrin repeat-containing domain protein</fullName>
    </recommendedName>
</protein>
<evidence type="ECO:0000313" key="1">
    <source>
        <dbReference type="EMBL" id="KAL2839083.1"/>
    </source>
</evidence>
<reference evidence="1 2" key="1">
    <citation type="submission" date="2024-07" db="EMBL/GenBank/DDBJ databases">
        <title>Section-level genome sequencing and comparative genomics of Aspergillus sections Usti and Cavernicolus.</title>
        <authorList>
            <consortium name="Lawrence Berkeley National Laboratory"/>
            <person name="Nybo J.L."/>
            <person name="Vesth T.C."/>
            <person name="Theobald S."/>
            <person name="Frisvad J.C."/>
            <person name="Larsen T.O."/>
            <person name="Kjaerboelling I."/>
            <person name="Rothschild-Mancinelli K."/>
            <person name="Lyhne E.K."/>
            <person name="Kogle M.E."/>
            <person name="Barry K."/>
            <person name="Clum A."/>
            <person name="Na H."/>
            <person name="Ledsgaard L."/>
            <person name="Lin J."/>
            <person name="Lipzen A."/>
            <person name="Kuo A."/>
            <person name="Riley R."/>
            <person name="Mondo S."/>
            <person name="Labutti K."/>
            <person name="Haridas S."/>
            <person name="Pangalinan J."/>
            <person name="Salamov A.A."/>
            <person name="Simmons B.A."/>
            <person name="Magnuson J.K."/>
            <person name="Chen J."/>
            <person name="Drula E."/>
            <person name="Henrissat B."/>
            <person name="Wiebenga A."/>
            <person name="Lubbers R.J."/>
            <person name="Gomes A.C."/>
            <person name="Makela M.R."/>
            <person name="Stajich J."/>
            <person name="Grigoriev I.V."/>
            <person name="Mortensen U.H."/>
            <person name="De Vries R.P."/>
            <person name="Baker S.E."/>
            <person name="Andersen M.R."/>
        </authorList>
    </citation>
    <scope>NUCLEOTIDE SEQUENCE [LARGE SCALE GENOMIC DNA]</scope>
    <source>
        <strain evidence="1 2">CBS 123904</strain>
    </source>
</reference>
<comment type="caution">
    <text evidence="1">The sequence shown here is derived from an EMBL/GenBank/DDBJ whole genome shotgun (WGS) entry which is preliminary data.</text>
</comment>
<keyword evidence="2" id="KW-1185">Reference proteome</keyword>
<dbReference type="InterPro" id="IPR036770">
    <property type="entry name" value="Ankyrin_rpt-contain_sf"/>
</dbReference>
<dbReference type="Proteomes" id="UP001610446">
    <property type="component" value="Unassembled WGS sequence"/>
</dbReference>
<sequence>MVRDLQRLFDEGQASPYDRTADGSTLLHAACNHLNSLRGHESRDIIIDYLAKSGCPTNETDFSGMDPLGLLVRLSDIRKPVSHLIIKGAVIKDKHLRYSSPKWNEHVWIIDEGNFFLSDIAHAAMSSMKGSAHQTTPKNPQSISSGYISRLARAILPEKMQHDLNYKTVVFLTGGQQRYAWNWKLAVSLLLQTLYQGGFRDIDELDNRSDNPIPTNSFYYSGFT</sequence>
<organism evidence="1 2">
    <name type="scientific">Aspergillus pseudoustus</name>
    <dbReference type="NCBI Taxonomy" id="1810923"/>
    <lineage>
        <taxon>Eukaryota</taxon>
        <taxon>Fungi</taxon>
        <taxon>Dikarya</taxon>
        <taxon>Ascomycota</taxon>
        <taxon>Pezizomycotina</taxon>
        <taxon>Eurotiomycetes</taxon>
        <taxon>Eurotiomycetidae</taxon>
        <taxon>Eurotiales</taxon>
        <taxon>Aspergillaceae</taxon>
        <taxon>Aspergillus</taxon>
        <taxon>Aspergillus subgen. Nidulantes</taxon>
    </lineage>
</organism>
<accession>A0ABR4JJD6</accession>
<proteinExistence type="predicted"/>
<evidence type="ECO:0008006" key="3">
    <source>
        <dbReference type="Google" id="ProtNLM"/>
    </source>
</evidence>
<dbReference type="EMBL" id="JBFXLU010000138">
    <property type="protein sequence ID" value="KAL2839083.1"/>
    <property type="molecule type" value="Genomic_DNA"/>
</dbReference>